<reference evidence="2 3" key="1">
    <citation type="submission" date="2021-03" db="EMBL/GenBank/DDBJ databases">
        <title>Genomic Encyclopedia of Type Strains, Phase IV (KMG-IV): sequencing the most valuable type-strain genomes for metagenomic binning, comparative biology and taxonomic classification.</title>
        <authorList>
            <person name="Goeker M."/>
        </authorList>
    </citation>
    <scope>NUCLEOTIDE SEQUENCE [LARGE SCALE GENOMIC DNA]</scope>
    <source>
        <strain evidence="2 3">DSM 24738</strain>
    </source>
</reference>
<comment type="caution">
    <text evidence="2">The sequence shown here is derived from an EMBL/GenBank/DDBJ whole genome shotgun (WGS) entry which is preliminary data.</text>
</comment>
<dbReference type="RefSeq" id="WP_209809091.1">
    <property type="nucleotide sequence ID" value="NZ_JAGGKT010000002.1"/>
</dbReference>
<keyword evidence="2" id="KW-0378">Hydrolase</keyword>
<dbReference type="PANTHER" id="PTHR11014:SF63">
    <property type="entry name" value="METALLOPEPTIDASE, PUTATIVE (AFU_ORTHOLOGUE AFUA_6G09600)-RELATED"/>
    <property type="match status" value="1"/>
</dbReference>
<dbReference type="PIRSF" id="PIRSF005962">
    <property type="entry name" value="Pept_M20D_amidohydro"/>
    <property type="match status" value="1"/>
</dbReference>
<dbReference type="SUPFAM" id="SSF53187">
    <property type="entry name" value="Zn-dependent exopeptidases"/>
    <property type="match status" value="1"/>
</dbReference>
<dbReference type="Pfam" id="PF01546">
    <property type="entry name" value="Peptidase_M20"/>
    <property type="match status" value="1"/>
</dbReference>
<dbReference type="Pfam" id="PF07687">
    <property type="entry name" value="M20_dimer"/>
    <property type="match status" value="1"/>
</dbReference>
<gene>
    <name evidence="2" type="ORF">J2Z37_000982</name>
</gene>
<protein>
    <submittedName>
        <fullName evidence="2">Amidohydrolase</fullName>
        <ecNumber evidence="2">3.5.1.-</ecNumber>
    </submittedName>
</protein>
<sequence>MLENLFERLEEIFPEMVRIRRELHMNPELSFQEEKTPAFIAAYQRELGLEVKTGVGGNGVVAKLAGGKPGKTIAFRADFDALPIEEANDVPYRSKVPGVMHACGHDAHTAIALGLSKALVGMKDQLEGNVVFIHQHAEELNPGGAKAMIEDGCLEGVDCIYALHMENYFPIGKVIYSNDYILAASDEFEIEVIGRGGHGAFPHDTIDPIIIASQLVCNLQQIVSRRVDPLHSAVLSVGSFHSGKAHNVIPDRAVLKGTVRTFDREVRVLMQKELERITSHTCQAAGAKYEFHYEWGYPATKNHLAETQLLVEAVADVVSPEDIVAIPPNMGGEDFSYFLEKVPGSYFFIGSANEEKGLIYPYHHPKFDIDEQALLIGAKTYAAVAMKYQTKNPR</sequence>
<accession>A0ABS4GM71</accession>
<dbReference type="Proteomes" id="UP001519343">
    <property type="component" value="Unassembled WGS sequence"/>
</dbReference>
<dbReference type="NCBIfam" id="TIGR01891">
    <property type="entry name" value="amidohydrolases"/>
    <property type="match status" value="1"/>
</dbReference>
<proteinExistence type="predicted"/>
<dbReference type="EC" id="3.5.1.-" evidence="2"/>
<dbReference type="InterPro" id="IPR017439">
    <property type="entry name" value="Amidohydrolase"/>
</dbReference>
<dbReference type="PANTHER" id="PTHR11014">
    <property type="entry name" value="PEPTIDASE M20 FAMILY MEMBER"/>
    <property type="match status" value="1"/>
</dbReference>
<dbReference type="Gene3D" id="3.40.630.10">
    <property type="entry name" value="Zn peptidases"/>
    <property type="match status" value="1"/>
</dbReference>
<dbReference type="CDD" id="cd08021">
    <property type="entry name" value="M20_Acy1_YhaA-like"/>
    <property type="match status" value="1"/>
</dbReference>
<dbReference type="InterPro" id="IPR011650">
    <property type="entry name" value="Peptidase_M20_dimer"/>
</dbReference>
<dbReference type="GO" id="GO:0016787">
    <property type="term" value="F:hydrolase activity"/>
    <property type="evidence" value="ECO:0007669"/>
    <property type="project" value="UniProtKB-KW"/>
</dbReference>
<dbReference type="SUPFAM" id="SSF55031">
    <property type="entry name" value="Bacterial exopeptidase dimerisation domain"/>
    <property type="match status" value="1"/>
</dbReference>
<organism evidence="2 3">
    <name type="scientific">Ammoniphilus resinae</name>
    <dbReference type="NCBI Taxonomy" id="861532"/>
    <lineage>
        <taxon>Bacteria</taxon>
        <taxon>Bacillati</taxon>
        <taxon>Bacillota</taxon>
        <taxon>Bacilli</taxon>
        <taxon>Bacillales</taxon>
        <taxon>Paenibacillaceae</taxon>
        <taxon>Aneurinibacillus group</taxon>
        <taxon>Ammoniphilus</taxon>
    </lineage>
</organism>
<evidence type="ECO:0000259" key="1">
    <source>
        <dbReference type="Pfam" id="PF07687"/>
    </source>
</evidence>
<dbReference type="InterPro" id="IPR036264">
    <property type="entry name" value="Bact_exopeptidase_dim_dom"/>
</dbReference>
<evidence type="ECO:0000313" key="3">
    <source>
        <dbReference type="Proteomes" id="UP001519343"/>
    </source>
</evidence>
<keyword evidence="3" id="KW-1185">Reference proteome</keyword>
<dbReference type="EMBL" id="JAGGKT010000002">
    <property type="protein sequence ID" value="MBP1930985.1"/>
    <property type="molecule type" value="Genomic_DNA"/>
</dbReference>
<dbReference type="InterPro" id="IPR002933">
    <property type="entry name" value="Peptidase_M20"/>
</dbReference>
<name>A0ABS4GM71_9BACL</name>
<evidence type="ECO:0000313" key="2">
    <source>
        <dbReference type="EMBL" id="MBP1930985.1"/>
    </source>
</evidence>
<dbReference type="Gene3D" id="3.30.70.360">
    <property type="match status" value="1"/>
</dbReference>
<feature type="domain" description="Peptidase M20 dimerisation" evidence="1">
    <location>
        <begin position="187"/>
        <end position="277"/>
    </location>
</feature>